<sequence>MSSQSTLSSEKALDDYFSALLDECVEVEDDQKLVVVSESENTMAEEPEPEPEPELQRINELTEYTLPVAESEVPNLEDVERLLLQLESTNPVDELDIEQVLQKNTDSIAVVKTEQAVEEIQEWEVDATPISEVTTPELDIEFEESQSSEIEIPQTDEQTDISVALETQSQGSVPDVWQTRAQDVQLQVLYFDVNGVTFAVPLDELGGIHRLGELSHLIGRPAWYLGLQSNKEAQLDVVDTAKWVMPEKLKGDAYKEAYQYIVMLGESMWGLASTQLMGTESLNPDMIRWRETAGKRPWLAGMVKEKMCALIHVDALISMLDAGLDVKALNH</sequence>
<dbReference type="InterPro" id="IPR014506">
    <property type="entry name" value="UCP020479_CheW"/>
</dbReference>
<proteinExistence type="predicted"/>
<feature type="domain" description="CheW-like" evidence="1">
    <location>
        <begin position="185"/>
        <end position="322"/>
    </location>
</feature>
<dbReference type="InterPro" id="IPR002545">
    <property type="entry name" value="CheW-lke_dom"/>
</dbReference>
<dbReference type="PROSITE" id="PS50851">
    <property type="entry name" value="CHEW"/>
    <property type="match status" value="1"/>
</dbReference>
<dbReference type="SMART" id="SM00260">
    <property type="entry name" value="CheW"/>
    <property type="match status" value="1"/>
</dbReference>
<dbReference type="Pfam" id="PF01584">
    <property type="entry name" value="CheW"/>
    <property type="match status" value="1"/>
</dbReference>
<keyword evidence="3" id="KW-1185">Reference proteome</keyword>
<evidence type="ECO:0000313" key="3">
    <source>
        <dbReference type="Proteomes" id="UP001058602"/>
    </source>
</evidence>
<evidence type="ECO:0000259" key="1">
    <source>
        <dbReference type="PROSITE" id="PS50851"/>
    </source>
</evidence>
<dbReference type="PIRSF" id="PIRSF020479">
    <property type="entry name" value="UCP020479_CheW"/>
    <property type="match status" value="1"/>
</dbReference>
<dbReference type="RefSeq" id="WP_257083584.1">
    <property type="nucleotide sequence ID" value="NZ_CP102096.1"/>
</dbReference>
<dbReference type="Proteomes" id="UP001058602">
    <property type="component" value="Chromosome 1"/>
</dbReference>
<evidence type="ECO:0000313" key="2">
    <source>
        <dbReference type="EMBL" id="UUM29795.1"/>
    </source>
</evidence>
<name>A0ABY5LJ35_9VIBR</name>
<dbReference type="SUPFAM" id="SSF50341">
    <property type="entry name" value="CheW-like"/>
    <property type="match status" value="1"/>
</dbReference>
<dbReference type="EMBL" id="CP102096">
    <property type="protein sequence ID" value="UUM29795.1"/>
    <property type="molecule type" value="Genomic_DNA"/>
</dbReference>
<dbReference type="InterPro" id="IPR036061">
    <property type="entry name" value="CheW-like_dom_sf"/>
</dbReference>
<protein>
    <submittedName>
        <fullName evidence="2">Chemotaxis protein CheW</fullName>
    </submittedName>
</protein>
<accession>A0ABY5LJ35</accession>
<organism evidence="2 3">
    <name type="scientific">Vibrio japonicus</name>
    <dbReference type="NCBI Taxonomy" id="1824638"/>
    <lineage>
        <taxon>Bacteria</taxon>
        <taxon>Pseudomonadati</taxon>
        <taxon>Pseudomonadota</taxon>
        <taxon>Gammaproteobacteria</taxon>
        <taxon>Vibrionales</taxon>
        <taxon>Vibrionaceae</taxon>
        <taxon>Vibrio</taxon>
    </lineage>
</organism>
<gene>
    <name evidence="2" type="ORF">NP165_08705</name>
</gene>
<reference evidence="2" key="1">
    <citation type="submission" date="2022-07" db="EMBL/GenBank/DDBJ databases">
        <title>Complete genome of Vibrio japonicus strain JCM 31412T and phylogenomic assessment of the Nereis clade of the genus Vibrio.</title>
        <authorList>
            <person name="Shlafstein M.D."/>
            <person name="Emsley S.A."/>
            <person name="Ushijima B."/>
            <person name="Videau P."/>
            <person name="Saw J.H."/>
        </authorList>
    </citation>
    <scope>NUCLEOTIDE SEQUENCE</scope>
    <source>
        <strain evidence="2">JCM 31412</strain>
    </source>
</reference>